<comment type="subcellular location">
    <subcellularLocation>
        <location evidence="1 13">Endoplasmic reticulum membrane</location>
        <topology evidence="1 13">Single-pass type II membrane protein</topology>
    </subcellularLocation>
</comment>
<dbReference type="InterPro" id="IPR004888">
    <property type="entry name" value="Glycoside_hydrolase_63"/>
</dbReference>
<evidence type="ECO:0000259" key="15">
    <source>
        <dbReference type="Pfam" id="PF03200"/>
    </source>
</evidence>
<evidence type="ECO:0000256" key="14">
    <source>
        <dbReference type="SAM" id="MobiDB-lite"/>
    </source>
</evidence>
<evidence type="ECO:0000256" key="7">
    <source>
        <dbReference type="ARBA" id="ARBA00022968"/>
    </source>
</evidence>
<sequence>MSKPGLRRRLRGNEKATYEESKDEKNEEKWPYAKGQLDPLAKATGAAVVVVMTLLITYFRFQQYLCDIIITPVDSDPIIPANGSLPSVNPERFWGTYRPQAYFGIKSRSKTSPVFGLMWMSQLTNQMPPPLRHWCDQGDRLESYVWLKHDGENFGEQEIKEKLFTVKTDFVKQPGGEHGGDWSARISFIPKDPSLSVVVSSFFYVALDQDNGRLEPKLTKGRLTSVDGWHEDLGSFELQMPNIVATAEKSQVKHSYFISYAKQLDQLKDILVNGLKVEAWDKGRTQPYFTLSGRRVPRDVPGPNFVIKQVTAKLPFTMEVMYESGSFVNRQGHLSKDSFSALIGSKEKEFDAKFEKVFQLEQRNYTVNEIHFAKAALSNMLGGIGYFYGPSLVQSRYNSEPVNYWEAPLYTAVPSRPFFPRGFLWDEGFHNMLIRMWNSEISKDIIGHWMDLMNTEGWIPREQILGVEARAKVPAEFVIQRNTNANPPTFFLPLQSLIKEMIQSDKPSDKAYLKALYPRLKRWFAYYNTTQNGDQPFTYRWHGRDPTLTKQLNPLTLTSGLDDYPRASHPTSDERHVDLRCWIALAAGVMRDIARSLGQEWQTYEDTHNLLTDNQMLDKLHWSPKAQQYSDWGLHTDKARLEKPKPPPNQHPSQRHQHMDTDKIRVVLTEPTRQFVNALGYVSLFPFLLKIVHADSPKLDKILSDITDPTKLWTEFGLRSISRNSKFYARFNTEHDPPYWRGPIWINMNYLCLSALHHYSSVDGPYRERAKTVYTNLRKNLVTNIFKEYERTGYIWENYNDKTGEGKGSHPFTGWSALVVLMMAETF</sequence>
<comment type="catalytic activity">
    <reaction evidence="13">
        <text>N(4)-(alpha-D-Glc-(1-&gt;2)-alpha-D-Glc-(1-&gt;3)-alpha-D-Glc-(1-&gt;3)-alpha-D-Man-(1-&gt;2)-alpha-D-Man-(1-&gt;2)-alpha-D-Man-(1-&gt;3)-[alpha-D-Man-(1-&gt;2)-alpha-D-Man-(1-&gt;3)-[alpha-D-Man-(1-&gt;2)-alpha-D-Man-(1-&gt;6)]-alpha-D-Man-(1-&gt;6)]-beta-D-Man-(1-&gt;4)-beta-D-GlcNAc-(1-&gt;4)-beta-D-GlcNAc)-L-asparaginyl-[protein] + H2O = N(4)-(alpha-D-Glc-(1-&gt;3)-alpha-D-Glc-(1-&gt;3)-alpha-D-Man-(1-&gt;2)-alpha-D-Man-(1-&gt;2)-alpha-D-Man-(1-&gt;3)-[alpha-D-Man-(1-&gt;2)-alpha-D-Man-(1-&gt;3)-[alpha-D-Man-(1-&gt;2)-alpha-D-Man-(1-&gt;6)]-alpha-D-Man-(1-&gt;6)]-beta-D-Man-(1-&gt;4)-beta-D-GlcNAc-(1-&gt;4)-beta-D-GlcNAc)-L-asparaginyl-[protein] + beta-D-glucose</text>
        <dbReference type="Rhea" id="RHEA:55988"/>
        <dbReference type="Rhea" id="RHEA-COMP:12806"/>
        <dbReference type="Rhea" id="RHEA-COMP:14355"/>
        <dbReference type="ChEBI" id="CHEBI:15377"/>
        <dbReference type="ChEBI" id="CHEBI:15903"/>
        <dbReference type="ChEBI" id="CHEBI:59082"/>
        <dbReference type="ChEBI" id="CHEBI:132537"/>
        <dbReference type="EC" id="3.2.1.106"/>
    </reaction>
</comment>
<dbReference type="GO" id="GO:0006487">
    <property type="term" value="P:protein N-linked glycosylation"/>
    <property type="evidence" value="ECO:0007669"/>
    <property type="project" value="UniProtKB-UniRule"/>
</dbReference>
<accession>A0A3S1BDT9</accession>
<keyword evidence="7" id="KW-0735">Signal-anchor</keyword>
<dbReference type="EC" id="3.2.1.106" evidence="12 13"/>
<evidence type="ECO:0000256" key="12">
    <source>
        <dbReference type="ARBA" id="ARBA00038888"/>
    </source>
</evidence>
<comment type="caution">
    <text evidence="17">The sequence shown here is derived from an EMBL/GenBank/DDBJ whole genome shotgun (WGS) entry which is preliminary data.</text>
</comment>
<keyword evidence="11 13" id="KW-0326">Glycosidase</keyword>
<dbReference type="STRING" id="188477.A0A3S1BDT9"/>
<keyword evidence="9" id="KW-0472">Membrane</keyword>
<evidence type="ECO:0000256" key="9">
    <source>
        <dbReference type="ARBA" id="ARBA00023136"/>
    </source>
</evidence>
<dbReference type="OrthoDB" id="410058at2759"/>
<name>A0A3S1BDT9_ELYCH</name>
<dbReference type="PANTHER" id="PTHR10412:SF11">
    <property type="entry name" value="MANNOSYL-OLIGOSACCHARIDE GLUCOSIDASE"/>
    <property type="match status" value="1"/>
</dbReference>
<dbReference type="GO" id="GO:0005789">
    <property type="term" value="C:endoplasmic reticulum membrane"/>
    <property type="evidence" value="ECO:0007669"/>
    <property type="project" value="UniProtKB-SubCell"/>
</dbReference>
<proteinExistence type="inferred from homology"/>
<evidence type="ECO:0000313" key="18">
    <source>
        <dbReference type="Proteomes" id="UP000271974"/>
    </source>
</evidence>
<evidence type="ECO:0000256" key="11">
    <source>
        <dbReference type="ARBA" id="ARBA00023295"/>
    </source>
</evidence>
<feature type="domain" description="Glycosyl hydrolase family 63 C-terminal" evidence="15">
    <location>
        <begin position="336"/>
        <end position="825"/>
    </location>
</feature>
<dbReference type="InterPro" id="IPR012341">
    <property type="entry name" value="6hp_glycosidase-like_sf"/>
</dbReference>
<evidence type="ECO:0000256" key="3">
    <source>
        <dbReference type="ARBA" id="ARBA00010833"/>
    </source>
</evidence>
<evidence type="ECO:0000256" key="6">
    <source>
        <dbReference type="ARBA" id="ARBA00022824"/>
    </source>
</evidence>
<dbReference type="Pfam" id="PF03200">
    <property type="entry name" value="Glyco_hydro_63"/>
    <property type="match status" value="1"/>
</dbReference>
<dbReference type="EMBL" id="RQTK01000152">
    <property type="protein sequence ID" value="RUS86055.1"/>
    <property type="molecule type" value="Genomic_DNA"/>
</dbReference>
<dbReference type="InterPro" id="IPR031631">
    <property type="entry name" value="Glyco_hydro_63N"/>
</dbReference>
<keyword evidence="8" id="KW-1133">Transmembrane helix</keyword>
<evidence type="ECO:0000259" key="16">
    <source>
        <dbReference type="Pfam" id="PF16923"/>
    </source>
</evidence>
<keyword evidence="6 13" id="KW-0256">Endoplasmic reticulum</keyword>
<dbReference type="Gene3D" id="2.70.98.110">
    <property type="entry name" value="Glycosyl hydrolase family 63, N-terminal domain"/>
    <property type="match status" value="1"/>
</dbReference>
<keyword evidence="10" id="KW-0325">Glycoprotein</keyword>
<dbReference type="Pfam" id="PF16923">
    <property type="entry name" value="Glyco_hydro_63N"/>
    <property type="match status" value="1"/>
</dbReference>
<evidence type="ECO:0000256" key="13">
    <source>
        <dbReference type="RuleBase" id="RU368089"/>
    </source>
</evidence>
<feature type="compositionally biased region" description="Basic residues" evidence="14">
    <location>
        <begin position="1"/>
        <end position="10"/>
    </location>
</feature>
<feature type="domain" description="Glycosyl hydrolase family 63 N-terminal" evidence="16">
    <location>
        <begin position="93"/>
        <end position="277"/>
    </location>
</feature>
<dbReference type="FunFam" id="1.50.10.10:FF:000009">
    <property type="entry name" value="mannosyl-oligosaccharide glucosidase"/>
    <property type="match status" value="1"/>
</dbReference>
<evidence type="ECO:0000256" key="8">
    <source>
        <dbReference type="ARBA" id="ARBA00022989"/>
    </source>
</evidence>
<evidence type="ECO:0000256" key="1">
    <source>
        <dbReference type="ARBA" id="ARBA00004648"/>
    </source>
</evidence>
<comment type="similarity">
    <text evidence="3 13">Belongs to the glycosyl hydrolase 63 family.</text>
</comment>
<gene>
    <name evidence="17" type="ORF">EGW08_006209</name>
</gene>
<dbReference type="GO" id="GO:0004573">
    <property type="term" value="F:Glc3Man9GlcNAc2 oligosaccharide glucosidase activity"/>
    <property type="evidence" value="ECO:0007669"/>
    <property type="project" value="UniProtKB-UniRule"/>
</dbReference>
<dbReference type="InterPro" id="IPR008928">
    <property type="entry name" value="6-hairpin_glycosidase_sf"/>
</dbReference>
<keyword evidence="5 13" id="KW-0378">Hydrolase</keyword>
<evidence type="ECO:0000256" key="10">
    <source>
        <dbReference type="ARBA" id="ARBA00023180"/>
    </source>
</evidence>
<comment type="pathway">
    <text evidence="2">Glycan metabolism; N-glycan degradation.</text>
</comment>
<feature type="region of interest" description="Disordered" evidence="14">
    <location>
        <begin position="1"/>
        <end position="30"/>
    </location>
</feature>
<evidence type="ECO:0000256" key="5">
    <source>
        <dbReference type="ARBA" id="ARBA00022801"/>
    </source>
</evidence>
<comment type="function">
    <text evidence="13">Cleaves the distal alpha 1,2-linked glucose residue from the Glc(3)Man(9)GlcNAc(2) oligosaccharide precursor.</text>
</comment>
<dbReference type="AlphaFoldDB" id="A0A3S1BDT9"/>
<evidence type="ECO:0000256" key="2">
    <source>
        <dbReference type="ARBA" id="ARBA00004740"/>
    </source>
</evidence>
<feature type="compositionally biased region" description="Basic and acidic residues" evidence="14">
    <location>
        <begin position="11"/>
        <end position="30"/>
    </location>
</feature>
<protein>
    <recommendedName>
        <fullName evidence="12 13">Mannosyl-oligosaccharide glucosidase</fullName>
        <ecNumber evidence="12 13">3.2.1.106</ecNumber>
    </recommendedName>
</protein>
<keyword evidence="4" id="KW-0812">Transmembrane</keyword>
<evidence type="ECO:0000256" key="4">
    <source>
        <dbReference type="ARBA" id="ARBA00022692"/>
    </source>
</evidence>
<dbReference type="InterPro" id="IPR031335">
    <property type="entry name" value="Glyco_hydro_63_C"/>
</dbReference>
<dbReference type="Gene3D" id="1.50.10.10">
    <property type="match status" value="1"/>
</dbReference>
<dbReference type="Proteomes" id="UP000271974">
    <property type="component" value="Unassembled WGS sequence"/>
</dbReference>
<keyword evidence="18" id="KW-1185">Reference proteome</keyword>
<evidence type="ECO:0000313" key="17">
    <source>
        <dbReference type="EMBL" id="RUS86055.1"/>
    </source>
</evidence>
<dbReference type="PANTHER" id="PTHR10412">
    <property type="entry name" value="MANNOSYL-OLIGOSACCHARIDE GLUCOSIDASE"/>
    <property type="match status" value="1"/>
</dbReference>
<dbReference type="SUPFAM" id="SSF48208">
    <property type="entry name" value="Six-hairpin glycosidases"/>
    <property type="match status" value="1"/>
</dbReference>
<reference evidence="17 18" key="1">
    <citation type="submission" date="2019-01" db="EMBL/GenBank/DDBJ databases">
        <title>A draft genome assembly of the solar-powered sea slug Elysia chlorotica.</title>
        <authorList>
            <person name="Cai H."/>
            <person name="Li Q."/>
            <person name="Fang X."/>
            <person name="Li J."/>
            <person name="Curtis N.E."/>
            <person name="Altenburger A."/>
            <person name="Shibata T."/>
            <person name="Feng M."/>
            <person name="Maeda T."/>
            <person name="Schwartz J.A."/>
            <person name="Shigenobu S."/>
            <person name="Lundholm N."/>
            <person name="Nishiyama T."/>
            <person name="Yang H."/>
            <person name="Hasebe M."/>
            <person name="Li S."/>
            <person name="Pierce S.K."/>
            <person name="Wang J."/>
        </authorList>
    </citation>
    <scope>NUCLEOTIDE SEQUENCE [LARGE SCALE GENOMIC DNA]</scope>
    <source>
        <strain evidence="17">EC2010</strain>
        <tissue evidence="17">Whole organism of an adult</tissue>
    </source>
</reference>
<dbReference type="GO" id="GO:0009311">
    <property type="term" value="P:oligosaccharide metabolic process"/>
    <property type="evidence" value="ECO:0007669"/>
    <property type="project" value="UniProtKB-UniRule"/>
</dbReference>
<organism evidence="17 18">
    <name type="scientific">Elysia chlorotica</name>
    <name type="common">Eastern emerald elysia</name>
    <name type="synonym">Sea slug</name>
    <dbReference type="NCBI Taxonomy" id="188477"/>
    <lineage>
        <taxon>Eukaryota</taxon>
        <taxon>Metazoa</taxon>
        <taxon>Spiralia</taxon>
        <taxon>Lophotrochozoa</taxon>
        <taxon>Mollusca</taxon>
        <taxon>Gastropoda</taxon>
        <taxon>Heterobranchia</taxon>
        <taxon>Euthyneura</taxon>
        <taxon>Panpulmonata</taxon>
        <taxon>Sacoglossa</taxon>
        <taxon>Placobranchoidea</taxon>
        <taxon>Plakobranchidae</taxon>
        <taxon>Elysia</taxon>
    </lineage>
</organism>
<dbReference type="InterPro" id="IPR038518">
    <property type="entry name" value="Glyco_hydro_63N_sf"/>
</dbReference>
<feature type="region of interest" description="Disordered" evidence="14">
    <location>
        <begin position="638"/>
        <end position="659"/>
    </location>
</feature>